<dbReference type="InterPro" id="IPR007710">
    <property type="entry name" value="Nucleoside_deoxyribTrfase"/>
</dbReference>
<dbReference type="Proteomes" id="UP000503483">
    <property type="component" value="Chromosome"/>
</dbReference>
<dbReference type="GO" id="GO:0016740">
    <property type="term" value="F:transferase activity"/>
    <property type="evidence" value="ECO:0007669"/>
    <property type="project" value="UniProtKB-KW"/>
</dbReference>
<dbReference type="Gene3D" id="3.40.50.450">
    <property type="match status" value="1"/>
</dbReference>
<dbReference type="GO" id="GO:0009159">
    <property type="term" value="P:deoxyribonucleoside monophosphate catabolic process"/>
    <property type="evidence" value="ECO:0007669"/>
    <property type="project" value="TreeGrafter"/>
</dbReference>
<proteinExistence type="predicted"/>
<dbReference type="PANTHER" id="PTHR15364:SF0">
    <property type="entry name" value="2'-DEOXYNUCLEOSIDE 5'-PHOSPHATE N-HYDROLASE 1"/>
    <property type="match status" value="1"/>
</dbReference>
<protein>
    <submittedName>
        <fullName evidence="1">Nucleoside 2-deoxyribosyltransferase</fullName>
    </submittedName>
</protein>
<dbReference type="PANTHER" id="PTHR15364">
    <property type="entry name" value="2'-DEOXYNUCLEOSIDE 5'-PHOSPHATE N-HYDROLASE 1"/>
    <property type="match status" value="1"/>
</dbReference>
<organism evidence="1 2">
    <name type="scientific">Arcobacter acticola</name>
    <dbReference type="NCBI Taxonomy" id="1849015"/>
    <lineage>
        <taxon>Bacteria</taxon>
        <taxon>Pseudomonadati</taxon>
        <taxon>Campylobacterota</taxon>
        <taxon>Epsilonproteobacteria</taxon>
        <taxon>Campylobacterales</taxon>
        <taxon>Arcobacteraceae</taxon>
        <taxon>Arcobacter</taxon>
    </lineage>
</organism>
<evidence type="ECO:0000313" key="2">
    <source>
        <dbReference type="Proteomes" id="UP000503483"/>
    </source>
</evidence>
<dbReference type="KEGG" id="paco:AACT_1361"/>
<dbReference type="AlphaFoldDB" id="A0A6M8EB05"/>
<dbReference type="InterPro" id="IPR051239">
    <property type="entry name" value="2'-dNMP_N-hydrolase"/>
</dbReference>
<dbReference type="GO" id="GO:0070694">
    <property type="term" value="F:5-hydroxymethyl-dUMP N-hydrolase activity"/>
    <property type="evidence" value="ECO:0007669"/>
    <property type="project" value="TreeGrafter"/>
</dbReference>
<dbReference type="EMBL" id="CP042652">
    <property type="protein sequence ID" value="QKE28533.1"/>
    <property type="molecule type" value="Genomic_DNA"/>
</dbReference>
<keyword evidence="2" id="KW-1185">Reference proteome</keyword>
<dbReference type="SUPFAM" id="SSF52309">
    <property type="entry name" value="N-(deoxy)ribosyltransferase-like"/>
    <property type="match status" value="1"/>
</dbReference>
<keyword evidence="1" id="KW-0808">Transferase</keyword>
<accession>A0A6M8EB05</accession>
<reference evidence="1 2" key="1">
    <citation type="submission" date="2019-08" db="EMBL/GenBank/DDBJ databases">
        <title>Complete genome sequence of Arcobacter acticola.</title>
        <authorList>
            <person name="Miller W."/>
        </authorList>
    </citation>
    <scope>NUCLEOTIDE SEQUENCE [LARGE SCALE GENOMIC DNA]</scope>
    <source>
        <strain evidence="1 2">KCTC 52212</strain>
    </source>
</reference>
<evidence type="ECO:0000313" key="1">
    <source>
        <dbReference type="EMBL" id="QKE28533.1"/>
    </source>
</evidence>
<sequence>MKKIYIAGFDVFEPDSIEIGKRFVKLCEEYGFIGLYPLDNVIDFNQEKNKIAQDIYKANVNLINQCDIVIANINAFRGKEADSGTIWECGYASALGKKVFGYMKKEQNYIDTFSKDETKLLNNVVVDLDNRFIEDFDYPINLMIACSVENIVFGTFEDCLKELVK</sequence>
<dbReference type="RefSeq" id="WP_172126108.1">
    <property type="nucleotide sequence ID" value="NZ_CP042652.1"/>
</dbReference>
<name>A0A6M8EB05_9BACT</name>
<gene>
    <name evidence="1" type="ORF">AACT_1361</name>
</gene>
<dbReference type="Pfam" id="PF05014">
    <property type="entry name" value="Nuc_deoxyrib_tr"/>
    <property type="match status" value="1"/>
</dbReference>